<name>A0A1Z5JA27_FISSO</name>
<keyword evidence="1" id="KW-1133">Transmembrane helix</keyword>
<feature type="transmembrane region" description="Helical" evidence="1">
    <location>
        <begin position="250"/>
        <end position="270"/>
    </location>
</feature>
<evidence type="ECO:0000256" key="1">
    <source>
        <dbReference type="SAM" id="Phobius"/>
    </source>
</evidence>
<organism evidence="2 3">
    <name type="scientific">Fistulifera solaris</name>
    <name type="common">Oleaginous diatom</name>
    <dbReference type="NCBI Taxonomy" id="1519565"/>
    <lineage>
        <taxon>Eukaryota</taxon>
        <taxon>Sar</taxon>
        <taxon>Stramenopiles</taxon>
        <taxon>Ochrophyta</taxon>
        <taxon>Bacillariophyta</taxon>
        <taxon>Bacillariophyceae</taxon>
        <taxon>Bacillariophycidae</taxon>
        <taxon>Naviculales</taxon>
        <taxon>Naviculaceae</taxon>
        <taxon>Fistulifera</taxon>
    </lineage>
</organism>
<feature type="transmembrane region" description="Helical" evidence="1">
    <location>
        <begin position="379"/>
        <end position="406"/>
    </location>
</feature>
<dbReference type="InParanoid" id="A0A1Z5JA27"/>
<dbReference type="OrthoDB" id="49107at2759"/>
<dbReference type="AlphaFoldDB" id="A0A1Z5JA27"/>
<keyword evidence="3" id="KW-1185">Reference proteome</keyword>
<reference evidence="2 3" key="1">
    <citation type="journal article" date="2015" name="Plant Cell">
        <title>Oil accumulation by the oleaginous diatom Fistulifera solaris as revealed by the genome and transcriptome.</title>
        <authorList>
            <person name="Tanaka T."/>
            <person name="Maeda Y."/>
            <person name="Veluchamy A."/>
            <person name="Tanaka M."/>
            <person name="Abida H."/>
            <person name="Marechal E."/>
            <person name="Bowler C."/>
            <person name="Muto M."/>
            <person name="Sunaga Y."/>
            <person name="Tanaka M."/>
            <person name="Yoshino T."/>
            <person name="Taniguchi T."/>
            <person name="Fukuda Y."/>
            <person name="Nemoto M."/>
            <person name="Matsumoto M."/>
            <person name="Wong P.S."/>
            <person name="Aburatani S."/>
            <person name="Fujibuchi W."/>
        </authorList>
    </citation>
    <scope>NUCLEOTIDE SEQUENCE [LARGE SCALE GENOMIC DNA]</scope>
    <source>
        <strain evidence="2 3">JPCC DA0580</strain>
    </source>
</reference>
<evidence type="ECO:0000313" key="3">
    <source>
        <dbReference type="Proteomes" id="UP000198406"/>
    </source>
</evidence>
<proteinExistence type="predicted"/>
<gene>
    <name evidence="2" type="ORF">FisN_1Hh361</name>
</gene>
<comment type="caution">
    <text evidence="2">The sequence shown here is derived from an EMBL/GenBank/DDBJ whole genome shotgun (WGS) entry which is preliminary data.</text>
</comment>
<sequence>MNIDTRPEPCLAPSLTEDDDDAAILDGHVALIHHLRKGGENREALEYLLRYETMIRQQEAEDVATLDYLRPCIERLEELAGVISKKKPSDKKASLSWSVAESTLLTREISFSALKKAVDLLEEKTALTEHLLADRQLMMVLKLLTRKATSPEDPAFDENEEAFITWAEIFQAYKTCIAGMFTLQHLPQDHFVRARTRERTMTSLSLFERNSCKVFGQGSSAVDSSPLTHEVKRPGAFKHTSSAESNKMSVFVRIVLMLVVGGIVGAFCGASSGSFSKIELPFAIHWHTPEYLQKGNFLESQAPITVPFPVPCPIIRLDLPVAPVTRTMMEPIAVPLKTVPVLSSRFSVDDSRKMKISTAIGSAVGIVMAPLMLNTLNILAAGVTIPTAVTAAVFTAGFVTITAHAARGLMSFMQKLLHRDSKG</sequence>
<accession>A0A1Z5JA27</accession>
<protein>
    <recommendedName>
        <fullName evidence="4">Transmembrane protein</fullName>
    </recommendedName>
</protein>
<dbReference type="EMBL" id="BDSP01000025">
    <property type="protein sequence ID" value="GAX10819.1"/>
    <property type="molecule type" value="Genomic_DNA"/>
</dbReference>
<keyword evidence="1" id="KW-0472">Membrane</keyword>
<evidence type="ECO:0000313" key="2">
    <source>
        <dbReference type="EMBL" id="GAX10819.1"/>
    </source>
</evidence>
<feature type="transmembrane region" description="Helical" evidence="1">
    <location>
        <begin position="354"/>
        <end position="373"/>
    </location>
</feature>
<keyword evidence="1" id="KW-0812">Transmembrane</keyword>
<dbReference type="Proteomes" id="UP000198406">
    <property type="component" value="Unassembled WGS sequence"/>
</dbReference>
<evidence type="ECO:0008006" key="4">
    <source>
        <dbReference type="Google" id="ProtNLM"/>
    </source>
</evidence>